<evidence type="ECO:0000256" key="6">
    <source>
        <dbReference type="ARBA" id="ARBA00022683"/>
    </source>
</evidence>
<dbReference type="AlphaFoldDB" id="A0A1U7NCE9"/>
<keyword evidence="3" id="KW-0597">Phosphoprotein</keyword>
<organism evidence="10 11">
    <name type="scientific">Ileibacterium valens</name>
    <dbReference type="NCBI Taxonomy" id="1862668"/>
    <lineage>
        <taxon>Bacteria</taxon>
        <taxon>Bacillati</taxon>
        <taxon>Bacillota</taxon>
        <taxon>Erysipelotrichia</taxon>
        <taxon>Erysipelotrichales</taxon>
        <taxon>Erysipelotrichaceae</taxon>
        <taxon>Ileibacterium</taxon>
    </lineage>
</organism>
<dbReference type="PANTHER" id="PTHR34581:SF2">
    <property type="entry name" value="PTS SYSTEM N,N'-DIACETYLCHITOBIOSE-SPECIFIC EIIB COMPONENT"/>
    <property type="match status" value="1"/>
</dbReference>
<dbReference type="InterPro" id="IPR000600">
    <property type="entry name" value="ROK"/>
</dbReference>
<sequence>MEKGNREGNLKSPVLKSKNRPATVSADLYTADSYQNWILSHSFEWCSIDQPSNDTIYFRSEFGDMEIRFYDENIVEISIFRKKDTQLRYYLHFELKKESHAKEMFNDMLEALYSLHQETTLHILLSCTSGATTSFLASKLNQLAKKNQLDWHFSAVPYLQLIESADQADLILIAPQIGYLKKKIECALPGKLVFQIPTPLFSGFDASGTIDYIRHLFEEEKKREKHLQHNLESPKEKESYIEFLGPALLISVILDSEQLNITLRYYENGKKVEEAKAVFAILKRKYLWQEISYMLRNGRKPEWIVLAIPGIVDDESLVTMKKMNMDHFNLAEEIERRYSARCLVVNNVNACALGCSHWQPDLKTMTLISFPYGCTGPGVGTVIDGKILSGRRGLAGECKFYMNRMQFSNSLDKLSRAEEGHYEMLIATILPLISFIDPDIIYMRTPLIQDMKELAARLTNYIAEEYIPKLVYLNNPLDEVFLGLGILISSRK</sequence>
<dbReference type="InterPro" id="IPR043129">
    <property type="entry name" value="ATPase_NBD"/>
</dbReference>
<evidence type="ECO:0000256" key="2">
    <source>
        <dbReference type="ARBA" id="ARBA00022448"/>
    </source>
</evidence>
<dbReference type="GO" id="GO:0008982">
    <property type="term" value="F:protein-N(PI)-phosphohistidine-sugar phosphotransferase activity"/>
    <property type="evidence" value="ECO:0007669"/>
    <property type="project" value="InterPro"/>
</dbReference>
<dbReference type="Pfam" id="PF02302">
    <property type="entry name" value="PTS_IIB"/>
    <property type="match status" value="1"/>
</dbReference>
<dbReference type="GO" id="GO:0016301">
    <property type="term" value="F:kinase activity"/>
    <property type="evidence" value="ECO:0007669"/>
    <property type="project" value="UniProtKB-KW"/>
</dbReference>
<dbReference type="InterPro" id="IPR013012">
    <property type="entry name" value="PTS_EIIB_3"/>
</dbReference>
<dbReference type="InterPro" id="IPR051819">
    <property type="entry name" value="PTS_sugar-specific_EIIB"/>
</dbReference>
<protein>
    <recommendedName>
        <fullName evidence="9">PTS EIIB type-3 domain-containing protein</fullName>
    </recommendedName>
</protein>
<evidence type="ECO:0000256" key="3">
    <source>
        <dbReference type="ARBA" id="ARBA00022553"/>
    </source>
</evidence>
<proteinExistence type="inferred from homology"/>
<keyword evidence="6" id="KW-0598">Phosphotransferase system</keyword>
<evidence type="ECO:0000256" key="1">
    <source>
        <dbReference type="ARBA" id="ARBA00006479"/>
    </source>
</evidence>
<feature type="modified residue" description="Phosphocysteine; by EIIA" evidence="8">
    <location>
        <position position="127"/>
    </location>
</feature>
<dbReference type="OrthoDB" id="6501901at2"/>
<name>A0A1U7NCE9_9FIRM</name>
<evidence type="ECO:0000256" key="4">
    <source>
        <dbReference type="ARBA" id="ARBA00022597"/>
    </source>
</evidence>
<gene>
    <name evidence="10" type="ORF">BO222_12995</name>
</gene>
<evidence type="ECO:0000313" key="11">
    <source>
        <dbReference type="Proteomes" id="UP000186341"/>
    </source>
</evidence>
<dbReference type="SUPFAM" id="SSF52794">
    <property type="entry name" value="PTS system IIB component-like"/>
    <property type="match status" value="1"/>
</dbReference>
<dbReference type="EMBL" id="MPJW01000289">
    <property type="protein sequence ID" value="OLU36111.1"/>
    <property type="molecule type" value="Genomic_DNA"/>
</dbReference>
<dbReference type="CDD" id="cd23763">
    <property type="entry name" value="ASKHA_ATPase_ROK"/>
    <property type="match status" value="1"/>
</dbReference>
<keyword evidence="2" id="KW-0813">Transport</keyword>
<dbReference type="Gene3D" id="3.40.50.2300">
    <property type="match status" value="1"/>
</dbReference>
<evidence type="ECO:0000259" key="9">
    <source>
        <dbReference type="PROSITE" id="PS51100"/>
    </source>
</evidence>
<evidence type="ECO:0000256" key="5">
    <source>
        <dbReference type="ARBA" id="ARBA00022679"/>
    </source>
</evidence>
<dbReference type="InterPro" id="IPR036095">
    <property type="entry name" value="PTS_EIIB-like_sf"/>
</dbReference>
<evidence type="ECO:0000256" key="7">
    <source>
        <dbReference type="ARBA" id="ARBA00022777"/>
    </source>
</evidence>
<dbReference type="SUPFAM" id="SSF53067">
    <property type="entry name" value="Actin-like ATPase domain"/>
    <property type="match status" value="1"/>
</dbReference>
<dbReference type="RefSeq" id="WP_075821160.1">
    <property type="nucleotide sequence ID" value="NZ_CAPNHH010000204.1"/>
</dbReference>
<dbReference type="Gene3D" id="3.30.420.40">
    <property type="match status" value="2"/>
</dbReference>
<reference evidence="10 11" key="1">
    <citation type="submission" date="2016-11" db="EMBL/GenBank/DDBJ databases">
        <title>Description of two novel members of the family Erysipelotrichaceae: Ileibacterium lipovorans gen. nov., sp. nov. and Dubosiella newyorkensis, gen. nov., sp. nov.</title>
        <authorList>
            <person name="Cox L.M."/>
            <person name="Sohn J."/>
            <person name="Tyrrell K.L."/>
            <person name="Citron D.M."/>
            <person name="Lawson P.A."/>
            <person name="Patel N.B."/>
            <person name="Iizumi T."/>
            <person name="Perez-Perez G.I."/>
            <person name="Goldstein E.J."/>
            <person name="Blaser M.J."/>
        </authorList>
    </citation>
    <scope>NUCLEOTIDE SEQUENCE [LARGE SCALE GENOMIC DNA]</scope>
    <source>
        <strain evidence="10 11">NYU-BL-A3</strain>
    </source>
</reference>
<feature type="domain" description="PTS EIIB type-3" evidence="9">
    <location>
        <begin position="120"/>
        <end position="223"/>
    </location>
</feature>
<comment type="caution">
    <text evidence="10">The sequence shown here is derived from an EMBL/GenBank/DDBJ whole genome shotgun (WGS) entry which is preliminary data.</text>
</comment>
<keyword evidence="7" id="KW-0418">Kinase</keyword>
<comment type="similarity">
    <text evidence="1">Belongs to the ROK (NagC/XylR) family.</text>
</comment>
<dbReference type="GeneID" id="82204026"/>
<keyword evidence="11" id="KW-1185">Reference proteome</keyword>
<accession>A0A1U7NCE9</accession>
<dbReference type="PANTHER" id="PTHR34581">
    <property type="entry name" value="PTS SYSTEM N,N'-DIACETYLCHITOBIOSE-SPECIFIC EIIB COMPONENT"/>
    <property type="match status" value="1"/>
</dbReference>
<dbReference type="PROSITE" id="PS51100">
    <property type="entry name" value="PTS_EIIB_TYPE_3"/>
    <property type="match status" value="1"/>
</dbReference>
<dbReference type="InterPro" id="IPR003501">
    <property type="entry name" value="PTS_EIIB_2/3"/>
</dbReference>
<dbReference type="Pfam" id="PF00480">
    <property type="entry name" value="ROK"/>
    <property type="match status" value="1"/>
</dbReference>
<evidence type="ECO:0000256" key="8">
    <source>
        <dbReference type="PROSITE-ProRule" id="PRU00423"/>
    </source>
</evidence>
<evidence type="ECO:0000313" key="10">
    <source>
        <dbReference type="EMBL" id="OLU36111.1"/>
    </source>
</evidence>
<dbReference type="GO" id="GO:0009401">
    <property type="term" value="P:phosphoenolpyruvate-dependent sugar phosphotransferase system"/>
    <property type="evidence" value="ECO:0007669"/>
    <property type="project" value="UniProtKB-KW"/>
</dbReference>
<keyword evidence="4" id="KW-0762">Sugar transport</keyword>
<dbReference type="Proteomes" id="UP000186341">
    <property type="component" value="Unassembled WGS sequence"/>
</dbReference>
<keyword evidence="5" id="KW-0808">Transferase</keyword>